<keyword evidence="1" id="KW-0175">Coiled coil</keyword>
<feature type="coiled-coil region" evidence="1">
    <location>
        <begin position="45"/>
        <end position="105"/>
    </location>
</feature>
<reference evidence="4 5" key="1">
    <citation type="submission" date="2016-05" db="EMBL/GenBank/DDBJ databases">
        <title>Comparative analysis of secretome profiles of manganese(II)-oxidizing ascomycete fungi.</title>
        <authorList>
            <consortium name="DOE Joint Genome Institute"/>
            <person name="Zeiner C.A."/>
            <person name="Purvine S.O."/>
            <person name="Zink E.M."/>
            <person name="Wu S."/>
            <person name="Pasa-Tolic L."/>
            <person name="Chaput D.L."/>
            <person name="Haridas S."/>
            <person name="Grigoriev I.V."/>
            <person name="Santelli C.M."/>
            <person name="Hansel C.M."/>
        </authorList>
    </citation>
    <scope>NUCLEOTIDE SEQUENCE [LARGE SCALE GENOMIC DNA]</scope>
    <source>
        <strain evidence="4 5">SRC1lrK2f</strain>
    </source>
</reference>
<dbReference type="GeneID" id="29118685"/>
<dbReference type="AlphaFoldDB" id="A0A177DT26"/>
<dbReference type="EMBL" id="KV441474">
    <property type="protein sequence ID" value="OAG22914.1"/>
    <property type="molecule type" value="Genomic_DNA"/>
</dbReference>
<dbReference type="VEuPathDB" id="FungiDB:CC77DRAFT_752182"/>
<dbReference type="OMA" id="EENDAPW"/>
<protein>
    <recommendedName>
        <fullName evidence="3">DUF6594 domain-containing protein</fullName>
    </recommendedName>
</protein>
<accession>A0A177DT26</accession>
<proteinExistence type="predicted"/>
<dbReference type="KEGG" id="aalt:CC77DRAFT_752182"/>
<feature type="transmembrane region" description="Helical" evidence="2">
    <location>
        <begin position="272"/>
        <end position="290"/>
    </location>
</feature>
<organism evidence="4 5">
    <name type="scientific">Alternaria alternata</name>
    <name type="common">Alternaria rot fungus</name>
    <name type="synonym">Torula alternata</name>
    <dbReference type="NCBI Taxonomy" id="5599"/>
    <lineage>
        <taxon>Eukaryota</taxon>
        <taxon>Fungi</taxon>
        <taxon>Dikarya</taxon>
        <taxon>Ascomycota</taxon>
        <taxon>Pezizomycotina</taxon>
        <taxon>Dothideomycetes</taxon>
        <taxon>Pleosporomycetidae</taxon>
        <taxon>Pleosporales</taxon>
        <taxon>Pleosporineae</taxon>
        <taxon>Pleosporaceae</taxon>
        <taxon>Alternaria</taxon>
        <taxon>Alternaria sect. Alternaria</taxon>
        <taxon>Alternaria alternata complex</taxon>
    </lineage>
</organism>
<feature type="transmembrane region" description="Helical" evidence="2">
    <location>
        <begin position="247"/>
        <end position="265"/>
    </location>
</feature>
<name>A0A177DT26_ALTAL</name>
<keyword evidence="2" id="KW-0812">Transmembrane</keyword>
<dbReference type="Pfam" id="PF20237">
    <property type="entry name" value="DUF6594"/>
    <property type="match status" value="1"/>
</dbReference>
<keyword evidence="2" id="KW-0472">Membrane</keyword>
<keyword evidence="2" id="KW-1133">Transmembrane helix</keyword>
<dbReference type="PANTHER" id="PTHR34502:SF4">
    <property type="entry name" value="DUF6594 DOMAIN-CONTAINING PROTEIN"/>
    <property type="match status" value="1"/>
</dbReference>
<feature type="domain" description="DUF6594" evidence="3">
    <location>
        <begin position="16"/>
        <end position="284"/>
    </location>
</feature>
<evidence type="ECO:0000313" key="4">
    <source>
        <dbReference type="EMBL" id="OAG22914.1"/>
    </source>
</evidence>
<feature type="transmembrane region" description="Helical" evidence="2">
    <location>
        <begin position="220"/>
        <end position="241"/>
    </location>
</feature>
<gene>
    <name evidence="4" type="ORF">CC77DRAFT_752182</name>
</gene>
<evidence type="ECO:0000256" key="1">
    <source>
        <dbReference type="SAM" id="Coils"/>
    </source>
</evidence>
<dbReference type="Proteomes" id="UP000077248">
    <property type="component" value="Unassembled WGS sequence"/>
</dbReference>
<evidence type="ECO:0000313" key="5">
    <source>
        <dbReference type="Proteomes" id="UP000077248"/>
    </source>
</evidence>
<dbReference type="PANTHER" id="PTHR34502">
    <property type="entry name" value="DUF6594 DOMAIN-CONTAINING PROTEIN-RELATED"/>
    <property type="match status" value="1"/>
</dbReference>
<dbReference type="InterPro" id="IPR046529">
    <property type="entry name" value="DUF6594"/>
</dbReference>
<keyword evidence="5" id="KW-1185">Reference proteome</keyword>
<evidence type="ECO:0000256" key="2">
    <source>
        <dbReference type="SAM" id="Phobius"/>
    </source>
</evidence>
<sequence length="316" mass="35326">MSSDTELQLGHLRDGYPSLAAWIARDPDNEAFVFRRFDKLGARFILHLQAKLIDLERKIDRQDEQARLSADREARTSSRSWETLMEHATDMNRKEKDRIETLEELGVVLKEYYELLNLQSQTLGLRKPSDRVLTTFRDFLKGASFRDEYGKPQPLPLIGGAAQGFLDEEGDLLMLAAPVEEDHLSLFLRDYWPFQKRRAQDPLDRTAIYKNSHIVRTVSALNMMLAAVLLIGAIVNLYYVSSPKAKLGLVAMYTALFALSVALLTTAKRAEVFAAAAAYAAVLVAVFVSGDLGGASTEQCLIQLEGGIWKTVKCPG</sequence>
<dbReference type="RefSeq" id="XP_018388335.1">
    <property type="nucleotide sequence ID" value="XM_018533091.1"/>
</dbReference>
<evidence type="ECO:0000259" key="3">
    <source>
        <dbReference type="Pfam" id="PF20237"/>
    </source>
</evidence>